<dbReference type="Pfam" id="PF01221">
    <property type="entry name" value="Dynein_light"/>
    <property type="match status" value="1"/>
</dbReference>
<dbReference type="Gene3D" id="3.30.740.10">
    <property type="entry name" value="Protein Inhibitor Of Neuronal Nitric Oxide Synthase"/>
    <property type="match status" value="1"/>
</dbReference>
<evidence type="ECO:0008006" key="3">
    <source>
        <dbReference type="Google" id="ProtNLM"/>
    </source>
</evidence>
<dbReference type="KEGG" id="ovi:T265_05906"/>
<dbReference type="InterPro" id="IPR037177">
    <property type="entry name" value="DLC_sf"/>
</dbReference>
<sequence length="172" mass="20946">MDGFVQAFFEIDKQRKEWLSMDELAAYMKENELDEEFLKRWRDLFDPENTGRITLAKFCEVLGLQESNVRDQFDTEELKAVETIVTDMSRRLQVQIVRVIHDAYMKYHEDEKEMVKYVKQELDRKLGRLWHVIIVHGRYHSYYSYETNNNFCFKLYERIFLVYKSPDPKEFS</sequence>
<dbReference type="SMART" id="SM01375">
    <property type="entry name" value="Dynein_light"/>
    <property type="match status" value="1"/>
</dbReference>
<evidence type="ECO:0000313" key="2">
    <source>
        <dbReference type="Proteomes" id="UP000054324"/>
    </source>
</evidence>
<dbReference type="InterPro" id="IPR001372">
    <property type="entry name" value="Dynein_light_chain_typ-1/2"/>
</dbReference>
<dbReference type="GO" id="GO:0030286">
    <property type="term" value="C:dynein complex"/>
    <property type="evidence" value="ECO:0007669"/>
    <property type="project" value="InterPro"/>
</dbReference>
<dbReference type="SUPFAM" id="SSF47473">
    <property type="entry name" value="EF-hand"/>
    <property type="match status" value="1"/>
</dbReference>
<proteinExistence type="predicted"/>
<evidence type="ECO:0000313" key="1">
    <source>
        <dbReference type="EMBL" id="KER26920.1"/>
    </source>
</evidence>
<accession>A0A074ZU45</accession>
<protein>
    <recommendedName>
        <fullName evidence="3">EF-hand domain-containing protein</fullName>
    </recommendedName>
</protein>
<dbReference type="CTD" id="20320088"/>
<dbReference type="AlphaFoldDB" id="A0A074ZU45"/>
<dbReference type="EMBL" id="KL596735">
    <property type="protein sequence ID" value="KER26920.1"/>
    <property type="molecule type" value="Genomic_DNA"/>
</dbReference>
<dbReference type="OrthoDB" id="6219937at2759"/>
<dbReference type="RefSeq" id="XP_009169305.1">
    <property type="nucleotide sequence ID" value="XM_009171041.1"/>
</dbReference>
<name>A0A074ZU45_OPIVI</name>
<dbReference type="Gene3D" id="1.10.238.10">
    <property type="entry name" value="EF-hand"/>
    <property type="match status" value="1"/>
</dbReference>
<keyword evidence="2" id="KW-1185">Reference proteome</keyword>
<dbReference type="InterPro" id="IPR011992">
    <property type="entry name" value="EF-hand-dom_pair"/>
</dbReference>
<dbReference type="SUPFAM" id="SSF54648">
    <property type="entry name" value="DLC"/>
    <property type="match status" value="1"/>
</dbReference>
<organism evidence="1 2">
    <name type="scientific">Opisthorchis viverrini</name>
    <name type="common">Southeast Asian liver fluke</name>
    <dbReference type="NCBI Taxonomy" id="6198"/>
    <lineage>
        <taxon>Eukaryota</taxon>
        <taxon>Metazoa</taxon>
        <taxon>Spiralia</taxon>
        <taxon>Lophotrochozoa</taxon>
        <taxon>Platyhelminthes</taxon>
        <taxon>Trematoda</taxon>
        <taxon>Digenea</taxon>
        <taxon>Opisthorchiida</taxon>
        <taxon>Opisthorchiata</taxon>
        <taxon>Opisthorchiidae</taxon>
        <taxon>Opisthorchis</taxon>
    </lineage>
</organism>
<reference evidence="1 2" key="1">
    <citation type="submission" date="2013-11" db="EMBL/GenBank/DDBJ databases">
        <title>Opisthorchis viverrini - life in the bile duct.</title>
        <authorList>
            <person name="Young N.D."/>
            <person name="Nagarajan N."/>
            <person name="Lin S.J."/>
            <person name="Korhonen P.K."/>
            <person name="Jex A.R."/>
            <person name="Hall R.S."/>
            <person name="Safavi-Hemami H."/>
            <person name="Kaewkong W."/>
            <person name="Bertrand D."/>
            <person name="Gao S."/>
            <person name="Seet Q."/>
            <person name="Wongkham S."/>
            <person name="Teh B.T."/>
            <person name="Wongkham C."/>
            <person name="Intapan P.M."/>
            <person name="Maleewong W."/>
            <person name="Yang X."/>
            <person name="Hu M."/>
            <person name="Wang Z."/>
            <person name="Hofmann A."/>
            <person name="Sternberg P.W."/>
            <person name="Tan P."/>
            <person name="Wang J."/>
            <person name="Gasser R.B."/>
        </authorList>
    </citation>
    <scope>NUCLEOTIDE SEQUENCE [LARGE SCALE GENOMIC DNA]</scope>
</reference>
<dbReference type="CDD" id="cd21454">
    <property type="entry name" value="DLC-like_TAL"/>
    <property type="match status" value="1"/>
</dbReference>
<dbReference type="GO" id="GO:0007017">
    <property type="term" value="P:microtubule-based process"/>
    <property type="evidence" value="ECO:0007669"/>
    <property type="project" value="InterPro"/>
</dbReference>
<dbReference type="GeneID" id="20320088"/>
<gene>
    <name evidence="1" type="ORF">T265_05906</name>
</gene>
<dbReference type="Proteomes" id="UP000054324">
    <property type="component" value="Unassembled WGS sequence"/>
</dbReference>